<dbReference type="InterPro" id="IPR002501">
    <property type="entry name" value="PsdUridine_synth_N"/>
</dbReference>
<comment type="catalytic activity">
    <reaction evidence="1">
        <text>a uridine in mRNA = a pseudouridine in mRNA</text>
        <dbReference type="Rhea" id="RHEA:56644"/>
        <dbReference type="Rhea" id="RHEA-COMP:14658"/>
        <dbReference type="Rhea" id="RHEA-COMP:14659"/>
        <dbReference type="ChEBI" id="CHEBI:65314"/>
        <dbReference type="ChEBI" id="CHEBI:65315"/>
    </reaction>
</comment>
<dbReference type="STRING" id="5288.A0A5C5FPT8"/>
<reference evidence="8 9" key="1">
    <citation type="submission" date="2019-03" db="EMBL/GenBank/DDBJ databases">
        <title>Rhodosporidium diobovatum UCD-FST 08-225 genome sequencing, assembly, and annotation.</title>
        <authorList>
            <person name="Fakankun I.U."/>
            <person name="Fristensky B."/>
            <person name="Levin D.B."/>
        </authorList>
    </citation>
    <scope>NUCLEOTIDE SEQUENCE [LARGE SCALE GENOMIC DNA]</scope>
    <source>
        <strain evidence="8 9">UCD-FST 08-225</strain>
    </source>
</reference>
<protein>
    <recommendedName>
        <fullName evidence="3">tRNA pseudouridine(55) synthase</fullName>
        <ecNumber evidence="3">5.4.99.25</ecNumber>
    </recommendedName>
</protein>
<organism evidence="8 9">
    <name type="scientific">Rhodotorula diobovata</name>
    <dbReference type="NCBI Taxonomy" id="5288"/>
    <lineage>
        <taxon>Eukaryota</taxon>
        <taxon>Fungi</taxon>
        <taxon>Dikarya</taxon>
        <taxon>Basidiomycota</taxon>
        <taxon>Pucciniomycotina</taxon>
        <taxon>Microbotryomycetes</taxon>
        <taxon>Sporidiobolales</taxon>
        <taxon>Sporidiobolaceae</taxon>
        <taxon>Rhodotorula</taxon>
    </lineage>
</organism>
<dbReference type="EC" id="5.4.99.25" evidence="3"/>
<keyword evidence="5" id="KW-0413">Isomerase</keyword>
<feature type="compositionally biased region" description="Low complexity" evidence="6">
    <location>
        <begin position="240"/>
        <end position="253"/>
    </location>
</feature>
<feature type="region of interest" description="Disordered" evidence="6">
    <location>
        <begin position="39"/>
        <end position="75"/>
    </location>
</feature>
<dbReference type="GO" id="GO:1990481">
    <property type="term" value="P:mRNA pseudouridine synthesis"/>
    <property type="evidence" value="ECO:0007669"/>
    <property type="project" value="TreeGrafter"/>
</dbReference>
<dbReference type="Proteomes" id="UP000311382">
    <property type="component" value="Unassembled WGS sequence"/>
</dbReference>
<name>A0A5C5FPT8_9BASI</name>
<evidence type="ECO:0000259" key="7">
    <source>
        <dbReference type="Pfam" id="PF01509"/>
    </source>
</evidence>
<evidence type="ECO:0000313" key="8">
    <source>
        <dbReference type="EMBL" id="TNY18266.1"/>
    </source>
</evidence>
<sequence length="389" mass="41581">MPKAAKVPLSALFAINKPTGIPSMQLLNKLQPLFSASELFRDPNKPSHGGKGGRGGRGGKRSRGRGDQVKMGQGGTLDPLADGVLVVGTNAATKSLSRFLDCTKEYRAIGLVGCSTDSYDSEGKRVRTCSWEGVTRESVEEALASFRGEIEQTPPIYSALKMDGKPLYEYARTNTPLPRPIPPRKVTVHSLELLRFVEGSDHDYEWPKEELDDAAKKELERLEKMVKEGRTEVPSEEEVASAPSAVGPAAPSAPAARPPFFEIRMTVSSGTYVRSIVHDLGIALGSAAHVVKLTRTRQGEFVLDPAAAHAAVGEGGGGGGGAGESSKAVEAAEGVLLDTFTGGCVEWSLLEAAIKAQEAAKKEGREVEGRDADGWLEWERDLLSKCKEV</sequence>
<dbReference type="GO" id="GO:0003723">
    <property type="term" value="F:RNA binding"/>
    <property type="evidence" value="ECO:0007669"/>
    <property type="project" value="InterPro"/>
</dbReference>
<evidence type="ECO:0000313" key="9">
    <source>
        <dbReference type="Proteomes" id="UP000311382"/>
    </source>
</evidence>
<dbReference type="PANTHER" id="PTHR13767">
    <property type="entry name" value="TRNA-PSEUDOURIDINE SYNTHASE"/>
    <property type="match status" value="1"/>
</dbReference>
<dbReference type="GO" id="GO:0005634">
    <property type="term" value="C:nucleus"/>
    <property type="evidence" value="ECO:0007669"/>
    <property type="project" value="TreeGrafter"/>
</dbReference>
<dbReference type="AlphaFoldDB" id="A0A5C5FPT8"/>
<gene>
    <name evidence="8" type="ORF">DMC30DRAFT_368400</name>
</gene>
<dbReference type="SUPFAM" id="SSF55120">
    <property type="entry name" value="Pseudouridine synthase"/>
    <property type="match status" value="1"/>
</dbReference>
<accession>A0A5C5FPT8</accession>
<feature type="domain" description="Pseudouridine synthase II N-terminal" evidence="7">
    <location>
        <begin position="68"/>
        <end position="197"/>
    </location>
</feature>
<keyword evidence="9" id="KW-1185">Reference proteome</keyword>
<dbReference type="InterPro" id="IPR020103">
    <property type="entry name" value="PsdUridine_synth_cat_dom_sf"/>
</dbReference>
<dbReference type="InterPro" id="IPR014780">
    <property type="entry name" value="tRNA_psdUridine_synth_TruB"/>
</dbReference>
<keyword evidence="4" id="KW-0819">tRNA processing</keyword>
<dbReference type="OrthoDB" id="9995526at2759"/>
<evidence type="ECO:0000256" key="5">
    <source>
        <dbReference type="ARBA" id="ARBA00023235"/>
    </source>
</evidence>
<dbReference type="GO" id="GO:0160148">
    <property type="term" value="F:tRNA pseudouridine(55) synthase activity"/>
    <property type="evidence" value="ECO:0007669"/>
    <property type="project" value="UniProtKB-EC"/>
</dbReference>
<evidence type="ECO:0000256" key="1">
    <source>
        <dbReference type="ARBA" id="ARBA00001166"/>
    </source>
</evidence>
<evidence type="ECO:0000256" key="6">
    <source>
        <dbReference type="SAM" id="MobiDB-lite"/>
    </source>
</evidence>
<dbReference type="HAMAP" id="MF_01080">
    <property type="entry name" value="TruB_bact"/>
    <property type="match status" value="1"/>
</dbReference>
<evidence type="ECO:0000256" key="4">
    <source>
        <dbReference type="ARBA" id="ARBA00022694"/>
    </source>
</evidence>
<dbReference type="Gene3D" id="3.30.2350.10">
    <property type="entry name" value="Pseudouridine synthase"/>
    <property type="match status" value="1"/>
</dbReference>
<dbReference type="Pfam" id="PF01509">
    <property type="entry name" value="TruB_N"/>
    <property type="match status" value="1"/>
</dbReference>
<dbReference type="PANTHER" id="PTHR13767:SF2">
    <property type="entry name" value="PSEUDOURIDYLATE SYNTHASE TRUB1"/>
    <property type="match status" value="1"/>
</dbReference>
<proteinExistence type="inferred from homology"/>
<comment type="caution">
    <text evidence="8">The sequence shown here is derived from an EMBL/GenBank/DDBJ whole genome shotgun (WGS) entry which is preliminary data.</text>
</comment>
<dbReference type="EMBL" id="SOZI01000147">
    <property type="protein sequence ID" value="TNY18266.1"/>
    <property type="molecule type" value="Genomic_DNA"/>
</dbReference>
<evidence type="ECO:0000256" key="3">
    <source>
        <dbReference type="ARBA" id="ARBA00012787"/>
    </source>
</evidence>
<feature type="region of interest" description="Disordered" evidence="6">
    <location>
        <begin position="227"/>
        <end position="253"/>
    </location>
</feature>
<dbReference type="GO" id="GO:0006400">
    <property type="term" value="P:tRNA modification"/>
    <property type="evidence" value="ECO:0007669"/>
    <property type="project" value="TreeGrafter"/>
</dbReference>
<comment type="similarity">
    <text evidence="2">Belongs to the pseudouridine synthase TruB family.</text>
</comment>
<evidence type="ECO:0000256" key="2">
    <source>
        <dbReference type="ARBA" id="ARBA00008999"/>
    </source>
</evidence>